<name>A0A8X7BSA9_9ARAC</name>
<evidence type="ECO:0000313" key="2">
    <source>
        <dbReference type="EMBL" id="GFY40309.1"/>
    </source>
</evidence>
<reference evidence="2" key="1">
    <citation type="submission" date="2020-08" db="EMBL/GenBank/DDBJ databases">
        <title>Multicomponent nature underlies the extraordinary mechanical properties of spider dragline silk.</title>
        <authorList>
            <person name="Kono N."/>
            <person name="Nakamura H."/>
            <person name="Mori M."/>
            <person name="Yoshida Y."/>
            <person name="Ohtoshi R."/>
            <person name="Malay A.D."/>
            <person name="Moran D.A.P."/>
            <person name="Tomita M."/>
            <person name="Numata K."/>
            <person name="Arakawa K."/>
        </authorList>
    </citation>
    <scope>NUCLEOTIDE SEQUENCE</scope>
</reference>
<evidence type="ECO:0000259" key="1">
    <source>
        <dbReference type="Pfam" id="PF07530"/>
    </source>
</evidence>
<dbReference type="OrthoDB" id="6470336at2759"/>
<comment type="caution">
    <text evidence="2">The sequence shown here is derived from an EMBL/GenBank/DDBJ whole genome shotgun (WGS) entry which is preliminary data.</text>
</comment>
<dbReference type="Pfam" id="PF07530">
    <property type="entry name" value="PRE_C2HC"/>
    <property type="match status" value="1"/>
</dbReference>
<protein>
    <recommendedName>
        <fullName evidence="1">Pre-C2HC domain-containing protein</fullName>
    </recommendedName>
</protein>
<dbReference type="AlphaFoldDB" id="A0A8X7BSA9"/>
<organism evidence="2 3">
    <name type="scientific">Trichonephila inaurata madagascariensis</name>
    <dbReference type="NCBI Taxonomy" id="2747483"/>
    <lineage>
        <taxon>Eukaryota</taxon>
        <taxon>Metazoa</taxon>
        <taxon>Ecdysozoa</taxon>
        <taxon>Arthropoda</taxon>
        <taxon>Chelicerata</taxon>
        <taxon>Arachnida</taxon>
        <taxon>Araneae</taxon>
        <taxon>Araneomorphae</taxon>
        <taxon>Entelegynae</taxon>
        <taxon>Araneoidea</taxon>
        <taxon>Nephilidae</taxon>
        <taxon>Trichonephila</taxon>
        <taxon>Trichonephila inaurata</taxon>
    </lineage>
</organism>
<evidence type="ECO:0000313" key="3">
    <source>
        <dbReference type="Proteomes" id="UP000886998"/>
    </source>
</evidence>
<accession>A0A8X7BSA9</accession>
<dbReference type="EMBL" id="BMAV01001824">
    <property type="protein sequence ID" value="GFY40309.1"/>
    <property type="molecule type" value="Genomic_DNA"/>
</dbReference>
<proteinExistence type="predicted"/>
<feature type="domain" description="Pre-C2HC" evidence="1">
    <location>
        <begin position="9"/>
        <end position="65"/>
    </location>
</feature>
<sequence length="99" mass="11029">MPVDTDIADIESDLTEKGFAVEKLTQLLKFTSKVALPIFMVEIRRNDQGEKIYELKCICYLCVTIKTFRNKPGASHSVTIALFSSIPVEIAECPPPPDV</sequence>
<dbReference type="InterPro" id="IPR006579">
    <property type="entry name" value="Pre_C2HC_dom"/>
</dbReference>
<dbReference type="Proteomes" id="UP000886998">
    <property type="component" value="Unassembled WGS sequence"/>
</dbReference>
<keyword evidence="3" id="KW-1185">Reference proteome</keyword>
<gene>
    <name evidence="2" type="ORF">TNIN_366491</name>
</gene>